<dbReference type="GeneID" id="25909613"/>
<dbReference type="AlphaFoldDB" id="A0A0L0FNQ4"/>
<name>A0A0L0FNQ4_9EUKA</name>
<keyword evidence="2" id="KW-1185">Reference proteome</keyword>
<accession>A0A0L0FNQ4</accession>
<protein>
    <submittedName>
        <fullName evidence="1">Uncharacterized protein</fullName>
    </submittedName>
</protein>
<evidence type="ECO:0000313" key="1">
    <source>
        <dbReference type="EMBL" id="KNC78457.1"/>
    </source>
</evidence>
<reference evidence="1 2" key="1">
    <citation type="submission" date="2011-02" db="EMBL/GenBank/DDBJ databases">
        <title>The Genome Sequence of Sphaeroforma arctica JP610.</title>
        <authorList>
            <consortium name="The Broad Institute Genome Sequencing Platform"/>
            <person name="Russ C."/>
            <person name="Cuomo C."/>
            <person name="Young S.K."/>
            <person name="Zeng Q."/>
            <person name="Gargeya S."/>
            <person name="Alvarado L."/>
            <person name="Berlin A."/>
            <person name="Chapman S.B."/>
            <person name="Chen Z."/>
            <person name="Freedman E."/>
            <person name="Gellesch M."/>
            <person name="Goldberg J."/>
            <person name="Griggs A."/>
            <person name="Gujja S."/>
            <person name="Heilman E."/>
            <person name="Heiman D."/>
            <person name="Howarth C."/>
            <person name="Mehta T."/>
            <person name="Neiman D."/>
            <person name="Pearson M."/>
            <person name="Roberts A."/>
            <person name="Saif S."/>
            <person name="Shea T."/>
            <person name="Shenoy N."/>
            <person name="Sisk P."/>
            <person name="Stolte C."/>
            <person name="Sykes S."/>
            <person name="White J."/>
            <person name="Yandava C."/>
            <person name="Burger G."/>
            <person name="Gray M.W."/>
            <person name="Holland P.W.H."/>
            <person name="King N."/>
            <person name="Lang F.B.F."/>
            <person name="Roger A.J."/>
            <person name="Ruiz-Trillo I."/>
            <person name="Haas B."/>
            <person name="Nusbaum C."/>
            <person name="Birren B."/>
        </authorList>
    </citation>
    <scope>NUCLEOTIDE SEQUENCE [LARGE SCALE GENOMIC DNA]</scope>
    <source>
        <strain evidence="1 2">JP610</strain>
    </source>
</reference>
<feature type="non-terminal residue" evidence="1">
    <location>
        <position position="110"/>
    </location>
</feature>
<gene>
    <name evidence="1" type="ORF">SARC_09109</name>
</gene>
<dbReference type="RefSeq" id="XP_014152359.1">
    <property type="nucleotide sequence ID" value="XM_014296884.1"/>
</dbReference>
<dbReference type="Proteomes" id="UP000054560">
    <property type="component" value="Unassembled WGS sequence"/>
</dbReference>
<proteinExistence type="predicted"/>
<evidence type="ECO:0000313" key="2">
    <source>
        <dbReference type="Proteomes" id="UP000054560"/>
    </source>
</evidence>
<dbReference type="EMBL" id="KQ242485">
    <property type="protein sequence ID" value="KNC78457.1"/>
    <property type="molecule type" value="Genomic_DNA"/>
</dbReference>
<organism evidence="1 2">
    <name type="scientific">Sphaeroforma arctica JP610</name>
    <dbReference type="NCBI Taxonomy" id="667725"/>
    <lineage>
        <taxon>Eukaryota</taxon>
        <taxon>Ichthyosporea</taxon>
        <taxon>Ichthyophonida</taxon>
        <taxon>Sphaeroforma</taxon>
    </lineage>
</organism>
<sequence length="110" mass="12351">MAQKDAEIGQKDKQLMDKDIEIVTLKGDLLALKVDQEAYSQHLAAREKTIEQLALSRGGLQQTVRQNDERVAVLMADMQAQCSRTEYWRARWEALKAQGESVSADTTTGQ</sequence>